<name>A0A931LU69_FIMGI</name>
<protein>
    <submittedName>
        <fullName evidence="4">GAF domain-containing protein</fullName>
    </submittedName>
</protein>
<feature type="domain" description="GAF" evidence="3">
    <location>
        <begin position="361"/>
        <end position="505"/>
    </location>
</feature>
<dbReference type="InterPro" id="IPR003018">
    <property type="entry name" value="GAF"/>
</dbReference>
<accession>A0A931LU69</accession>
<dbReference type="InterPro" id="IPR029016">
    <property type="entry name" value="GAF-like_dom_sf"/>
</dbReference>
<comment type="caution">
    <text evidence="4">The sequence shown here is derived from an EMBL/GenBank/DDBJ whole genome shotgun (WGS) entry which is preliminary data.</text>
</comment>
<keyword evidence="2" id="KW-0472">Membrane</keyword>
<dbReference type="EMBL" id="JACOSL010000008">
    <property type="protein sequence ID" value="MBI1755767.1"/>
    <property type="molecule type" value="Genomic_DNA"/>
</dbReference>
<dbReference type="AlphaFoldDB" id="A0A931LU69"/>
<organism evidence="4 5">
    <name type="scientific">Fimbriimonas ginsengisoli</name>
    <dbReference type="NCBI Taxonomy" id="1005039"/>
    <lineage>
        <taxon>Bacteria</taxon>
        <taxon>Bacillati</taxon>
        <taxon>Armatimonadota</taxon>
        <taxon>Fimbriimonadia</taxon>
        <taxon>Fimbriimonadales</taxon>
        <taxon>Fimbriimonadaceae</taxon>
        <taxon>Fimbriimonas</taxon>
    </lineage>
</organism>
<sequence length="632" mass="66227">MVELLLRLAAAAAVIGFGLTLGEPSPDVGWKIALAFSALALVQWRLEARQVSNPGLFGFLAVADAAMLAMLLGHLGALGSLGFLVLLPTAWAAARHRSPASSMAPLAGGSLLAAHFFTGGAAPDGLLLIQTGSVMLVGLLLGAESDPAATAAEPDEFEMSDEEDGPDTRALREVRESHGKLRERYRTLERSTRRATWAVELAEAQDGPAERFGDRLAEKLSSLLRVPEVAIYSVSETRQALVPMGVSRSANDEVKDFSVAVDLTASAGQVRWKAAQILQAQAGAANVENVLLNSGGKIVGMVATLGDAVEPGTRTEALLEEASPQVARLLVESQRRTALERRTRQAELLYEVASLTRGATSQGDLAQRVVRELKEILAVDSVALVDLGDSDPICLANAGARCDLMPALRFPTGEGAASWVESGAEPVVLENAREDPRCPEEIALRLRVGSYAAEPLVGRRGPIAYLSIAAHRSHGIGPSQREALAIAAAEAAQALERLTNDANRHQGIMAPGEFQAFVAGGSGGAVVSIELVHQEQLEQRHGRPALGLALRRLAARVALTLPSGGALCRTPDLGLLAYLPSAAGDVAGKWANDAVALAALTGIGAQSGVRGPLPMRAKVSPRQDAEVLRPAA</sequence>
<evidence type="ECO:0000259" key="3">
    <source>
        <dbReference type="SMART" id="SM00065"/>
    </source>
</evidence>
<feature type="transmembrane region" description="Helical" evidence="2">
    <location>
        <begin position="56"/>
        <end position="87"/>
    </location>
</feature>
<dbReference type="SMART" id="SM00065">
    <property type="entry name" value="GAF"/>
    <property type="match status" value="1"/>
</dbReference>
<reference evidence="4" key="1">
    <citation type="submission" date="2020-07" db="EMBL/GenBank/DDBJ databases">
        <title>Huge and variable diversity of episymbiotic CPR bacteria and DPANN archaea in groundwater ecosystems.</title>
        <authorList>
            <person name="He C.Y."/>
            <person name="Keren R."/>
            <person name="Whittaker M."/>
            <person name="Farag I.F."/>
            <person name="Doudna J."/>
            <person name="Cate J.H.D."/>
            <person name="Banfield J.F."/>
        </authorList>
    </citation>
    <scope>NUCLEOTIDE SEQUENCE</scope>
    <source>
        <strain evidence="4">NC_groundwater_17_Pr7_B-0.1um_64_12</strain>
    </source>
</reference>
<proteinExistence type="predicted"/>
<feature type="compositionally biased region" description="Acidic residues" evidence="1">
    <location>
        <begin position="153"/>
        <end position="165"/>
    </location>
</feature>
<evidence type="ECO:0000256" key="1">
    <source>
        <dbReference type="SAM" id="MobiDB-lite"/>
    </source>
</evidence>
<gene>
    <name evidence="4" type="ORF">HYR64_01505</name>
</gene>
<dbReference type="Proteomes" id="UP000727962">
    <property type="component" value="Unassembled WGS sequence"/>
</dbReference>
<dbReference type="Gene3D" id="3.30.450.40">
    <property type="match status" value="1"/>
</dbReference>
<keyword evidence="2" id="KW-0812">Transmembrane</keyword>
<feature type="transmembrane region" description="Helical" evidence="2">
    <location>
        <begin position="99"/>
        <end position="118"/>
    </location>
</feature>
<evidence type="ECO:0000256" key="2">
    <source>
        <dbReference type="SAM" id="Phobius"/>
    </source>
</evidence>
<evidence type="ECO:0000313" key="5">
    <source>
        <dbReference type="Proteomes" id="UP000727962"/>
    </source>
</evidence>
<dbReference type="SUPFAM" id="SSF55781">
    <property type="entry name" value="GAF domain-like"/>
    <property type="match status" value="1"/>
</dbReference>
<feature type="compositionally biased region" description="Basic and acidic residues" evidence="1">
    <location>
        <begin position="166"/>
        <end position="176"/>
    </location>
</feature>
<keyword evidence="2" id="KW-1133">Transmembrane helix</keyword>
<feature type="region of interest" description="Disordered" evidence="1">
    <location>
        <begin position="150"/>
        <end position="176"/>
    </location>
</feature>
<evidence type="ECO:0000313" key="4">
    <source>
        <dbReference type="EMBL" id="MBI1755767.1"/>
    </source>
</evidence>
<dbReference type="Pfam" id="PF13185">
    <property type="entry name" value="GAF_2"/>
    <property type="match status" value="1"/>
</dbReference>